<dbReference type="AlphaFoldDB" id="A0A2I8EZZ9"/>
<dbReference type="InterPro" id="IPR000835">
    <property type="entry name" value="HTH_MarR-typ"/>
</dbReference>
<evidence type="ECO:0000256" key="4">
    <source>
        <dbReference type="ARBA" id="ARBA00023125"/>
    </source>
</evidence>
<dbReference type="PANTHER" id="PTHR33164:SF5">
    <property type="entry name" value="ORGANIC HYDROPEROXIDE RESISTANCE TRANSCRIPTIONAL REGULATOR"/>
    <property type="match status" value="1"/>
</dbReference>
<dbReference type="SUPFAM" id="SSF46785">
    <property type="entry name" value="Winged helix' DNA-binding domain"/>
    <property type="match status" value="1"/>
</dbReference>
<keyword evidence="4" id="KW-0238">DNA-binding</keyword>
<proteinExistence type="predicted"/>
<dbReference type="EMBL" id="CP026113">
    <property type="protein sequence ID" value="AUT65038.1"/>
    <property type="molecule type" value="Genomic_DNA"/>
</dbReference>
<dbReference type="GO" id="GO:0006950">
    <property type="term" value="P:response to stress"/>
    <property type="evidence" value="ECO:0007669"/>
    <property type="project" value="TreeGrafter"/>
</dbReference>
<gene>
    <name evidence="7" type="ORF">C2L65_36225</name>
</gene>
<dbReference type="InterPro" id="IPR036390">
    <property type="entry name" value="WH_DNA-bd_sf"/>
</dbReference>
<dbReference type="RefSeq" id="WP_042304835.1">
    <property type="nucleotide sequence ID" value="NZ_CP026113.1"/>
</dbReference>
<evidence type="ECO:0000256" key="3">
    <source>
        <dbReference type="ARBA" id="ARBA00023015"/>
    </source>
</evidence>
<accession>A0A2I8EZZ9</accession>
<dbReference type="SMART" id="SM00347">
    <property type="entry name" value="HTH_MARR"/>
    <property type="match status" value="1"/>
</dbReference>
<evidence type="ECO:0000256" key="1">
    <source>
        <dbReference type="ARBA" id="ARBA00004496"/>
    </source>
</evidence>
<evidence type="ECO:0000259" key="6">
    <source>
        <dbReference type="PROSITE" id="PS50995"/>
    </source>
</evidence>
<dbReference type="KEGG" id="pter:C2L65_36225"/>
<dbReference type="InterPro" id="IPR055166">
    <property type="entry name" value="Transc_reg_Sar_Rot_HTH"/>
</dbReference>
<evidence type="ECO:0000313" key="7">
    <source>
        <dbReference type="EMBL" id="AUT65038.1"/>
    </source>
</evidence>
<dbReference type="PROSITE" id="PS50995">
    <property type="entry name" value="HTH_MARR_2"/>
    <property type="match status" value="1"/>
</dbReference>
<organism evidence="7 8">
    <name type="scientific">Paraburkholderia terrae</name>
    <dbReference type="NCBI Taxonomy" id="311230"/>
    <lineage>
        <taxon>Bacteria</taxon>
        <taxon>Pseudomonadati</taxon>
        <taxon>Pseudomonadota</taxon>
        <taxon>Betaproteobacteria</taxon>
        <taxon>Burkholderiales</taxon>
        <taxon>Burkholderiaceae</taxon>
        <taxon>Paraburkholderia</taxon>
    </lineage>
</organism>
<dbReference type="PANTHER" id="PTHR33164">
    <property type="entry name" value="TRANSCRIPTIONAL REGULATOR, MARR FAMILY"/>
    <property type="match status" value="1"/>
</dbReference>
<keyword evidence="2" id="KW-0963">Cytoplasm</keyword>
<dbReference type="InterPro" id="IPR039422">
    <property type="entry name" value="MarR/SlyA-like"/>
</dbReference>
<evidence type="ECO:0000313" key="8">
    <source>
        <dbReference type="Proteomes" id="UP000243502"/>
    </source>
</evidence>
<sequence>MTTSKRETDLGLDSYLSFAVYSANLAFGKAYKPMLDQLGLTYTQYLTLIALSEQDQQTVGNLGERLYLTSSTLTPILKKLESKGFVQRQRHVADERQVLVALSRSGLRLCEKAQSLDIVESAGMKANEIAVALRAITMLRDALVKSGRRD</sequence>
<dbReference type="GO" id="GO:0005737">
    <property type="term" value="C:cytoplasm"/>
    <property type="evidence" value="ECO:0007669"/>
    <property type="project" value="UniProtKB-SubCell"/>
</dbReference>
<feature type="domain" description="HTH marR-type" evidence="6">
    <location>
        <begin position="13"/>
        <end position="141"/>
    </location>
</feature>
<dbReference type="Pfam" id="PF22381">
    <property type="entry name" value="Staph_reg_Sar_Rot"/>
    <property type="match status" value="1"/>
</dbReference>
<dbReference type="Proteomes" id="UP000243502">
    <property type="component" value="Chromosome 3"/>
</dbReference>
<dbReference type="Gene3D" id="1.10.10.10">
    <property type="entry name" value="Winged helix-like DNA-binding domain superfamily/Winged helix DNA-binding domain"/>
    <property type="match status" value="1"/>
</dbReference>
<dbReference type="InterPro" id="IPR036388">
    <property type="entry name" value="WH-like_DNA-bd_sf"/>
</dbReference>
<name>A0A2I8EZZ9_9BURK</name>
<keyword evidence="3" id="KW-0805">Transcription regulation</keyword>
<dbReference type="GO" id="GO:0003700">
    <property type="term" value="F:DNA-binding transcription factor activity"/>
    <property type="evidence" value="ECO:0007669"/>
    <property type="project" value="InterPro"/>
</dbReference>
<dbReference type="OrthoDB" id="9806864at2"/>
<evidence type="ECO:0000256" key="2">
    <source>
        <dbReference type="ARBA" id="ARBA00022490"/>
    </source>
</evidence>
<comment type="subcellular location">
    <subcellularLocation>
        <location evidence="1">Cytoplasm</location>
    </subcellularLocation>
</comment>
<reference evidence="7 8" key="1">
    <citation type="submission" date="2018-01" db="EMBL/GenBank/DDBJ databases">
        <title>Species boundaries and ecological features among Paraburkholderia terrae DSMZ17804T, P. hospita DSMZ17164T and P. caribensis DSMZ13236T.</title>
        <authorList>
            <person name="Pratama A.A."/>
        </authorList>
    </citation>
    <scope>NUCLEOTIDE SEQUENCE [LARGE SCALE GENOMIC DNA]</scope>
    <source>
        <strain evidence="7 8">DSM 17804</strain>
    </source>
</reference>
<evidence type="ECO:0000256" key="5">
    <source>
        <dbReference type="ARBA" id="ARBA00023163"/>
    </source>
</evidence>
<keyword evidence="5" id="KW-0804">Transcription</keyword>
<protein>
    <submittedName>
        <fullName evidence="7">MarR family transcriptional regulator</fullName>
    </submittedName>
</protein>
<dbReference type="GO" id="GO:0003677">
    <property type="term" value="F:DNA binding"/>
    <property type="evidence" value="ECO:0007669"/>
    <property type="project" value="UniProtKB-KW"/>
</dbReference>